<comment type="similarity">
    <text evidence="6">Belongs to the glycosyl hydrolase 13 family. GlgE subfamily.</text>
</comment>
<organism evidence="9 10">
    <name type="scientific">Rhodovastum atsumiense</name>
    <dbReference type="NCBI Taxonomy" id="504468"/>
    <lineage>
        <taxon>Bacteria</taxon>
        <taxon>Pseudomonadati</taxon>
        <taxon>Pseudomonadota</taxon>
        <taxon>Alphaproteobacteria</taxon>
        <taxon>Acetobacterales</taxon>
        <taxon>Acetobacteraceae</taxon>
        <taxon>Rhodovastum</taxon>
    </lineage>
</organism>
<feature type="binding site" evidence="6">
    <location>
        <position position="746"/>
    </location>
    <ligand>
        <name>alpha-maltose 1-phosphate</name>
        <dbReference type="ChEBI" id="CHEBI:63576"/>
    </ligand>
</feature>
<evidence type="ECO:0000313" key="9">
    <source>
        <dbReference type="EMBL" id="KAA5610542.1"/>
    </source>
</evidence>
<accession>A0A5M6IQJ9</accession>
<comment type="subunit">
    <text evidence="1 6">Homodimer.</text>
</comment>
<dbReference type="InterPro" id="IPR013780">
    <property type="entry name" value="Glyco_hydro_b"/>
</dbReference>
<dbReference type="RefSeq" id="WP_150042414.1">
    <property type="nucleotide sequence ID" value="NZ_OW485601.1"/>
</dbReference>
<feature type="domain" description="Glycosyl hydrolase family 13 catalytic" evidence="8">
    <location>
        <begin position="603"/>
        <end position="948"/>
    </location>
</feature>
<dbReference type="HAMAP" id="MF_02124">
    <property type="entry name" value="GlgE"/>
    <property type="match status" value="1"/>
</dbReference>
<dbReference type="Gene3D" id="2.60.40.1180">
    <property type="entry name" value="Golgi alpha-mannosidase II"/>
    <property type="match status" value="1"/>
</dbReference>
<feature type="binding site" evidence="6">
    <location>
        <begin position="923"/>
        <end position="924"/>
    </location>
    <ligand>
        <name>alpha-maltose 1-phosphate</name>
        <dbReference type="ChEBI" id="CHEBI:63576"/>
    </ligand>
</feature>
<feature type="binding site" evidence="6">
    <location>
        <position position="711"/>
    </location>
    <ligand>
        <name>alpha-maltose 1-phosphate</name>
        <dbReference type="ChEBI" id="CHEBI:63576"/>
    </ligand>
</feature>
<dbReference type="GO" id="GO:0004553">
    <property type="term" value="F:hydrolase activity, hydrolyzing O-glycosyl compounds"/>
    <property type="evidence" value="ECO:0007669"/>
    <property type="project" value="InterPro"/>
</dbReference>
<keyword evidence="2 6" id="KW-0328">Glycosyltransferase</keyword>
<feature type="region of interest" description="Disordered" evidence="7">
    <location>
        <begin position="648"/>
        <end position="675"/>
    </location>
</feature>
<comment type="function">
    <text evidence="6">Maltosyltransferase that uses maltose 1-phosphate (M1P) as the sugar donor to elongate linear or branched alpha-(1-&gt;4)-glucans. Is involved in a branched alpha-glucan biosynthetic pathway from trehalose, together with TreS, Mak and GlgB.</text>
</comment>
<dbReference type="OrthoDB" id="9805159at2"/>
<comment type="caution">
    <text evidence="9">The sequence shown here is derived from an EMBL/GenBank/DDBJ whole genome shotgun (WGS) entry which is preliminary data.</text>
</comment>
<feature type="binding site" evidence="6">
    <location>
        <position position="651"/>
    </location>
    <ligand>
        <name>alpha-maltose 1-phosphate</name>
        <dbReference type="ChEBI" id="CHEBI:63576"/>
    </ligand>
</feature>
<feature type="active site" description="Proton donor" evidence="6">
    <location>
        <position position="812"/>
    </location>
</feature>
<gene>
    <name evidence="6" type="primary">glgE</name>
    <name evidence="9" type="ORF">F1189_18860</name>
</gene>
<name>A0A5M6IQJ9_9PROT</name>
<dbReference type="Gene3D" id="3.20.20.80">
    <property type="entry name" value="Glycosidases"/>
    <property type="match status" value="2"/>
</dbReference>
<evidence type="ECO:0000256" key="3">
    <source>
        <dbReference type="ARBA" id="ARBA00022679"/>
    </source>
</evidence>
<dbReference type="Gene3D" id="1.20.58.80">
    <property type="entry name" value="Phosphotransferase system, lactose/cellobiose-type IIA subunit"/>
    <property type="match status" value="1"/>
</dbReference>
<dbReference type="SMART" id="SM00642">
    <property type="entry name" value="Aamy"/>
    <property type="match status" value="1"/>
</dbReference>
<dbReference type="InterPro" id="IPR013783">
    <property type="entry name" value="Ig-like_fold"/>
</dbReference>
<reference evidence="9 10" key="1">
    <citation type="submission" date="2019-09" db="EMBL/GenBank/DDBJ databases">
        <title>Genome sequence of Rhodovastum atsumiense, a diverse member of the Acetobacteraceae family of non-sulfur purple photosynthetic bacteria.</title>
        <authorList>
            <person name="Meyer T."/>
            <person name="Kyndt J."/>
        </authorList>
    </citation>
    <scope>NUCLEOTIDE SEQUENCE [LARGE SCALE GENOMIC DNA]</scope>
    <source>
        <strain evidence="9 10">DSM 21279</strain>
    </source>
</reference>
<feature type="site" description="Transition state stabilizer" evidence="6">
    <location>
        <position position="870"/>
    </location>
</feature>
<keyword evidence="4 6" id="KW-0119">Carbohydrate metabolism</keyword>
<protein>
    <recommendedName>
        <fullName evidence="6">Alpha-1,4-glucan:maltose-1-phosphate maltosyltransferase</fullName>
        <shortName evidence="6">GMPMT</shortName>
        <ecNumber evidence="6">2.4.99.16</ecNumber>
    </recommendedName>
    <alternativeName>
        <fullName evidence="6">(1-&gt;4)-alpha-D-glucan:maltose-1-phosphate alpha-D-maltosyltransferase</fullName>
    </alternativeName>
</protein>
<dbReference type="InterPro" id="IPR017853">
    <property type="entry name" value="GH"/>
</dbReference>
<keyword evidence="10" id="KW-1185">Reference proteome</keyword>
<dbReference type="AlphaFoldDB" id="A0A5M6IQJ9"/>
<dbReference type="InterPro" id="IPR049171">
    <property type="entry name" value="GLGE_C"/>
</dbReference>
<evidence type="ECO:0000256" key="7">
    <source>
        <dbReference type="SAM" id="MobiDB-lite"/>
    </source>
</evidence>
<evidence type="ECO:0000259" key="8">
    <source>
        <dbReference type="SMART" id="SM00642"/>
    </source>
</evidence>
<feature type="active site" description="Nucleophile" evidence="6">
    <location>
        <position position="783"/>
    </location>
</feature>
<dbReference type="GO" id="GO:0016758">
    <property type="term" value="F:hexosyltransferase activity"/>
    <property type="evidence" value="ECO:0007669"/>
    <property type="project" value="UniProtKB-UniRule"/>
</dbReference>
<evidence type="ECO:0000313" key="10">
    <source>
        <dbReference type="Proteomes" id="UP000325255"/>
    </source>
</evidence>
<dbReference type="PANTHER" id="PTHR47786:SF2">
    <property type="entry name" value="GLYCOSYL HYDROLASE FAMILY 13 CATALYTIC DOMAIN-CONTAINING PROTEIN"/>
    <property type="match status" value="1"/>
</dbReference>
<dbReference type="GO" id="GO:0030979">
    <property type="term" value="P:alpha-glucan biosynthetic process"/>
    <property type="evidence" value="ECO:0007669"/>
    <property type="project" value="UniProtKB-UniRule"/>
</dbReference>
<evidence type="ECO:0000256" key="1">
    <source>
        <dbReference type="ARBA" id="ARBA00011738"/>
    </source>
</evidence>
<dbReference type="InterPro" id="IPR021828">
    <property type="entry name" value="GlgE_dom_N/S"/>
</dbReference>
<dbReference type="CDD" id="cd11344">
    <property type="entry name" value="AmyAc_GlgE_like"/>
    <property type="match status" value="1"/>
</dbReference>
<dbReference type="InterPro" id="IPR006047">
    <property type="entry name" value="GH13_cat_dom"/>
</dbReference>
<evidence type="ECO:0000256" key="5">
    <source>
        <dbReference type="ARBA" id="ARBA00048735"/>
    </source>
</evidence>
<feature type="binding site" evidence="6">
    <location>
        <position position="784"/>
    </location>
    <ligand>
        <name>alpha-maltose 1-phosphate</name>
        <dbReference type="ChEBI" id="CHEBI:63576"/>
    </ligand>
</feature>
<dbReference type="EMBL" id="VWPK01000031">
    <property type="protein sequence ID" value="KAA5610542.1"/>
    <property type="molecule type" value="Genomic_DNA"/>
</dbReference>
<dbReference type="EC" id="2.4.99.16" evidence="6"/>
<evidence type="ECO:0000256" key="6">
    <source>
        <dbReference type="HAMAP-Rule" id="MF_02124"/>
    </source>
</evidence>
<evidence type="ECO:0000256" key="2">
    <source>
        <dbReference type="ARBA" id="ARBA00022676"/>
    </source>
</evidence>
<dbReference type="PANTHER" id="PTHR47786">
    <property type="entry name" value="ALPHA-1,4-GLUCAN:MALTOSE-1-PHOSPHATE MALTOSYLTRANSFERASE"/>
    <property type="match status" value="1"/>
</dbReference>
<dbReference type="InterPro" id="IPR026585">
    <property type="entry name" value="GlgE"/>
</dbReference>
<comment type="catalytic activity">
    <reaction evidence="5 6">
        <text>alpha-maltose 1-phosphate + [(1-&gt;4)-alpha-D-glucosyl](n) = [(1-&gt;4)-alpha-D-glucosyl](n+2) + phosphate</text>
        <dbReference type="Rhea" id="RHEA:42692"/>
        <dbReference type="Rhea" id="RHEA-COMP:9584"/>
        <dbReference type="Rhea" id="RHEA-COMP:10183"/>
        <dbReference type="ChEBI" id="CHEBI:15444"/>
        <dbReference type="ChEBI" id="CHEBI:43474"/>
        <dbReference type="ChEBI" id="CHEBI:63576"/>
        <dbReference type="EC" id="2.4.99.16"/>
    </reaction>
</comment>
<dbReference type="Proteomes" id="UP000325255">
    <property type="component" value="Unassembled WGS sequence"/>
</dbReference>
<proteinExistence type="inferred from homology"/>
<sequence>MDQVGTTAEAHVPGLASATHPRIYYLHPLQAGPLDGWALHLDRAAALGFTHVLTAPVFAADDIFLPEDFSRLHPALRWPGDAVDGLRRIAALCRERKLQLLMDVVADRVGMRSPLVRERADLFTPPDPDVALDPRRDATPAARAHAEAENALLAAFWAGMMNGWREAGVAGYRLLALGRLHPMTLRALIAAARHDGPCLFLGWTPELTLPQLRALAGTGLDFSFSSLPYWDFRADWLWTEAEILRRIGGVIACAEAPFGPRVAASQPDATLRPAVLQRAARFAAAFGDGWLMPMGFEFASPDQMDARRDAPGDLPPPPPFDLAATIRAANAEPATGNPKLLSGPGADGIAFRRGERLILTNAALNRAASLSLGAIAENVTLAPGEVRELVPEPTQPVPLPRHPLGPSAAEAAGAPRIGIEQVAPSVDDGRFPAKRLTGEIVTVEADVVCDGHDQLGVALLWRPADEAQWREARMRPLVNDRWQASFPLARAGRHLFTIEAWRDAFASYRDELGKKHRAGVDVTLELREGRALVDAAVARVPGLQPVLARLDSAAPAEQVAILLAEETARLMADADERPFAVRLDRDRPVDAEREAAAFGSWYEIFPRSMSDDEHRHGTFRDVIRHLPRIRDMGFDVLYFPPVHPIGRTNRKGRNNSLHPAPDDPGSPYAIGGPEGGHDALHPELGTLADFQALREAAAAHGLELALDFAIQCSPDHPWLKQHPDWFDWRPDGSLKYAENPPKKYEDIVNVDFYARGAVPGLWVALAEVVLFWCGQGVRIFRVDNPHTKPFPFWEWLIAEVRARHPDAIFLAEAFTRPKIMNRLAKLGFTQSYTYFTWRNSRRELQEYLTELTTTAPREFFRPHFFVNTPDINPVFLQTSGRPGFLIRAALAATLSGLWGVYCGFELCEGTPLPGREEYLDSEKFQLRAWDWERPGNIVAEITELNRIRRLNPALHSHLGVTFLPAANEAILLYEKATPDRSNVLIVAVSLDPMHRQEAAIELPLWRWHLPDSGTLHAEDLLRRRMVAWHGKWQRITLDPAEPYAIWRAAPAQTGPA</sequence>
<keyword evidence="3 6" id="KW-0808">Transferase</keyword>
<dbReference type="Pfam" id="PF11896">
    <property type="entry name" value="GlgE_dom_N_S"/>
    <property type="match status" value="1"/>
</dbReference>
<dbReference type="Gene3D" id="2.60.40.10">
    <property type="entry name" value="Immunoglobulins"/>
    <property type="match status" value="1"/>
</dbReference>
<evidence type="ECO:0000256" key="4">
    <source>
        <dbReference type="ARBA" id="ARBA00023277"/>
    </source>
</evidence>
<dbReference type="SUPFAM" id="SSF51445">
    <property type="entry name" value="(Trans)glycosidases"/>
    <property type="match status" value="2"/>
</dbReference>
<dbReference type="Pfam" id="PF21702">
    <property type="entry name" value="GLGE_C"/>
    <property type="match status" value="1"/>
</dbReference>